<sequence length="194" mass="21267">MLKKPLYAIALTALALPALAANSIVEMKTSMGNIEIELYNDKAPISAKNFEDYIKDNFYKGTIFHRVIPGFMVQGGGFDANMVEKPNNKSTIKNESYNGLSNTRGTLAMARMNQPDSARSQFFVNLVDNNFLNRSPMNAGYAVFGKVTKGMDVIDKIAGVPTANYGMHQNVPLKPIIINSVSIKTASPQKISKK</sequence>
<keyword evidence="7" id="KW-1185">Reference proteome</keyword>
<keyword evidence="2 4" id="KW-0697">Rotamase</keyword>
<dbReference type="InterPro" id="IPR020892">
    <property type="entry name" value="Cyclophilin-type_PPIase_CS"/>
</dbReference>
<dbReference type="PRINTS" id="PR00153">
    <property type="entry name" value="CSAPPISMRASE"/>
</dbReference>
<gene>
    <name evidence="6" type="ORF">F965_01295</name>
</gene>
<comment type="catalytic activity">
    <reaction evidence="4">
        <text>[protein]-peptidylproline (omega=180) = [protein]-peptidylproline (omega=0)</text>
        <dbReference type="Rhea" id="RHEA:16237"/>
        <dbReference type="Rhea" id="RHEA-COMP:10747"/>
        <dbReference type="Rhea" id="RHEA-COMP:10748"/>
        <dbReference type="ChEBI" id="CHEBI:83833"/>
        <dbReference type="ChEBI" id="CHEBI:83834"/>
        <dbReference type="EC" id="5.2.1.8"/>
    </reaction>
</comment>
<dbReference type="InterPro" id="IPR002130">
    <property type="entry name" value="Cyclophilin-type_PPIase_dom"/>
</dbReference>
<dbReference type="GO" id="GO:0006457">
    <property type="term" value="P:protein folding"/>
    <property type="evidence" value="ECO:0007669"/>
    <property type="project" value="InterPro"/>
</dbReference>
<feature type="domain" description="PPIase cyclophilin-type" evidence="5">
    <location>
        <begin position="21"/>
        <end position="183"/>
    </location>
</feature>
<evidence type="ECO:0000256" key="2">
    <source>
        <dbReference type="ARBA" id="ARBA00023110"/>
    </source>
</evidence>
<evidence type="ECO:0000313" key="6">
    <source>
        <dbReference type="EMBL" id="ENV13589.1"/>
    </source>
</evidence>
<evidence type="ECO:0000256" key="1">
    <source>
        <dbReference type="ARBA" id="ARBA00007365"/>
    </source>
</evidence>
<dbReference type="RefSeq" id="WP_004814048.1">
    <property type="nucleotide sequence ID" value="NZ_KB849451.1"/>
</dbReference>
<comment type="similarity">
    <text evidence="1 4">Belongs to the cyclophilin-type PPIase family.</text>
</comment>
<dbReference type="EC" id="5.2.1.8" evidence="4"/>
<dbReference type="InterPro" id="IPR044665">
    <property type="entry name" value="E_coli_cyclophilin_A-like"/>
</dbReference>
<dbReference type="PANTHER" id="PTHR43246">
    <property type="entry name" value="PEPTIDYL-PROLYL CIS-TRANS ISOMERASE CYP38, CHLOROPLASTIC"/>
    <property type="match status" value="1"/>
</dbReference>
<dbReference type="PROSITE" id="PS50072">
    <property type="entry name" value="CSA_PPIASE_2"/>
    <property type="match status" value="1"/>
</dbReference>
<evidence type="ECO:0000256" key="4">
    <source>
        <dbReference type="RuleBase" id="RU363019"/>
    </source>
</evidence>
<comment type="function">
    <text evidence="4">PPIases accelerate the folding of proteins. It catalyzes the cis-trans isomerization of proline imidic peptide bonds in oligopeptides.</text>
</comment>
<protein>
    <recommendedName>
        <fullName evidence="4">Peptidyl-prolyl cis-trans isomerase</fullName>
        <shortName evidence="4">PPIase</shortName>
        <ecNumber evidence="4">5.2.1.8</ecNumber>
    </recommendedName>
</protein>
<evidence type="ECO:0000259" key="5">
    <source>
        <dbReference type="PROSITE" id="PS50072"/>
    </source>
</evidence>
<dbReference type="CDD" id="cd01920">
    <property type="entry name" value="cyclophilin_EcCYP_like"/>
    <property type="match status" value="1"/>
</dbReference>
<keyword evidence="3 4" id="KW-0413">Isomerase</keyword>
<keyword evidence="4" id="KW-0732">Signal</keyword>
<dbReference type="Proteomes" id="UP000018438">
    <property type="component" value="Unassembled WGS sequence"/>
</dbReference>
<dbReference type="Pfam" id="PF00160">
    <property type="entry name" value="Pro_isomerase"/>
    <property type="match status" value="1"/>
</dbReference>
<feature type="signal peptide" evidence="4">
    <location>
        <begin position="1"/>
        <end position="20"/>
    </location>
</feature>
<evidence type="ECO:0000256" key="3">
    <source>
        <dbReference type="ARBA" id="ARBA00023235"/>
    </source>
</evidence>
<dbReference type="PATRIC" id="fig|1217675.3.peg.1256"/>
<feature type="chain" id="PRO_5006528309" description="Peptidyl-prolyl cis-trans isomerase" evidence="4">
    <location>
        <begin position="21"/>
        <end position="194"/>
    </location>
</feature>
<dbReference type="EMBL" id="APPI01000013">
    <property type="protein sequence ID" value="ENV13589.1"/>
    <property type="molecule type" value="Genomic_DNA"/>
</dbReference>
<dbReference type="PROSITE" id="PS00170">
    <property type="entry name" value="CSA_PPIASE_1"/>
    <property type="match status" value="1"/>
</dbReference>
<organism evidence="6 7">
    <name type="scientific">Acinetobacter schindleri NIPH 900</name>
    <dbReference type="NCBI Taxonomy" id="1217675"/>
    <lineage>
        <taxon>Bacteria</taxon>
        <taxon>Pseudomonadati</taxon>
        <taxon>Pseudomonadota</taxon>
        <taxon>Gammaproteobacteria</taxon>
        <taxon>Moraxellales</taxon>
        <taxon>Moraxellaceae</taxon>
        <taxon>Acinetobacter</taxon>
    </lineage>
</organism>
<proteinExistence type="inferred from homology"/>
<dbReference type="SUPFAM" id="SSF50891">
    <property type="entry name" value="Cyclophilin-like"/>
    <property type="match status" value="1"/>
</dbReference>
<comment type="caution">
    <text evidence="6">The sequence shown here is derived from an EMBL/GenBank/DDBJ whole genome shotgun (WGS) entry which is preliminary data.</text>
</comment>
<dbReference type="InterPro" id="IPR029000">
    <property type="entry name" value="Cyclophilin-like_dom_sf"/>
</dbReference>
<evidence type="ECO:0000313" key="7">
    <source>
        <dbReference type="Proteomes" id="UP000018438"/>
    </source>
</evidence>
<dbReference type="Gene3D" id="2.40.100.10">
    <property type="entry name" value="Cyclophilin-like"/>
    <property type="match status" value="1"/>
</dbReference>
<dbReference type="HOGENOM" id="CLU_012062_16_9_6"/>
<dbReference type="GO" id="GO:0003755">
    <property type="term" value="F:peptidyl-prolyl cis-trans isomerase activity"/>
    <property type="evidence" value="ECO:0007669"/>
    <property type="project" value="UniProtKB-UniRule"/>
</dbReference>
<name>N8XX10_9GAMM</name>
<dbReference type="AlphaFoldDB" id="N8XX10"/>
<accession>N8XX10</accession>
<reference evidence="6 7" key="1">
    <citation type="submission" date="2013-02" db="EMBL/GenBank/DDBJ databases">
        <title>The Genome Sequence of Acinetobacter schindleri NIPH 900.</title>
        <authorList>
            <consortium name="The Broad Institute Genome Sequencing Platform"/>
            <consortium name="The Broad Institute Genome Sequencing Center for Infectious Disease"/>
            <person name="Cerqueira G."/>
            <person name="Feldgarden M."/>
            <person name="Courvalin P."/>
            <person name="Perichon B."/>
            <person name="Grillot-Courvalin C."/>
            <person name="Clermont D."/>
            <person name="Rocha E."/>
            <person name="Yoon E.-J."/>
            <person name="Nemec A."/>
            <person name="Walker B."/>
            <person name="Young S.K."/>
            <person name="Zeng Q."/>
            <person name="Gargeya S."/>
            <person name="Fitzgerald M."/>
            <person name="Haas B."/>
            <person name="Abouelleil A."/>
            <person name="Alvarado L."/>
            <person name="Arachchi H.M."/>
            <person name="Berlin A.M."/>
            <person name="Chapman S.B."/>
            <person name="Dewar J."/>
            <person name="Goldberg J."/>
            <person name="Griggs A."/>
            <person name="Gujja S."/>
            <person name="Hansen M."/>
            <person name="Howarth C."/>
            <person name="Imamovic A."/>
            <person name="Larimer J."/>
            <person name="McCowan C."/>
            <person name="Murphy C."/>
            <person name="Neiman D."/>
            <person name="Pearson M."/>
            <person name="Priest M."/>
            <person name="Roberts A."/>
            <person name="Saif S."/>
            <person name="Shea T."/>
            <person name="Sisk P."/>
            <person name="Sykes S."/>
            <person name="Wortman J."/>
            <person name="Nusbaum C."/>
            <person name="Birren B."/>
        </authorList>
    </citation>
    <scope>NUCLEOTIDE SEQUENCE [LARGE SCALE GENOMIC DNA]</scope>
    <source>
        <strain evidence="6 7">NIPH 900</strain>
    </source>
</reference>